<dbReference type="GO" id="GO:0039694">
    <property type="term" value="P:viral RNA genome replication"/>
    <property type="evidence" value="ECO:0007669"/>
    <property type="project" value="InterPro"/>
</dbReference>
<comment type="function">
    <text evidence="31">Mediates the cap-independent, EIF4E-dependent translation of viral genomic RNAs. Binds to the cap-binding site of host EIF4E and thus interferes with the host EIF4E-dependent mRNA export and translation. VPg-RNA directly binds EIF4E and is a template for transcription. Also forms trimeric complexes with EIF4E-EIF4G, which are templates for translation.</text>
</comment>
<keyword evidence="24" id="KW-0067">ATP-binding</keyword>
<dbReference type="InterPro" id="IPR001456">
    <property type="entry name" value="HC-pro"/>
</dbReference>
<evidence type="ECO:0000256" key="16">
    <source>
        <dbReference type="ARBA" id="ARBA00022632"/>
    </source>
</evidence>
<evidence type="ECO:0000256" key="22">
    <source>
        <dbReference type="ARBA" id="ARBA00022806"/>
    </source>
</evidence>
<keyword evidence="9" id="KW-1036">Host cytoplasmic vesicle</keyword>
<dbReference type="SUPFAM" id="SSF52540">
    <property type="entry name" value="P-loop containing nucleoside triphosphate hydrolases"/>
    <property type="match status" value="2"/>
</dbReference>
<keyword evidence="14" id="KW-1048">Host nucleus</keyword>
<dbReference type="InterPro" id="IPR039560">
    <property type="entry name" value="Potyvirid-P3"/>
</dbReference>
<feature type="domain" description="Peptidase C6" evidence="40">
    <location>
        <begin position="571"/>
        <end position="693"/>
    </location>
</feature>
<dbReference type="PROSITE" id="PS51744">
    <property type="entry name" value="HC_PRO_CPD"/>
    <property type="match status" value="1"/>
</dbReference>
<evidence type="ECO:0000256" key="21">
    <source>
        <dbReference type="ARBA" id="ARBA00022801"/>
    </source>
</evidence>
<evidence type="ECO:0000313" key="42">
    <source>
        <dbReference type="EMBL" id="AJD79429.1"/>
    </source>
</evidence>
<keyword evidence="15" id="KW-0945">Host-virus interaction</keyword>
<keyword evidence="35" id="KW-1133">Transmembrane helix</keyword>
<evidence type="ECO:0000256" key="33">
    <source>
        <dbReference type="RuleBase" id="RU003351"/>
    </source>
</evidence>
<dbReference type="GO" id="GO:0016818">
    <property type="term" value="F:hydrolase activity, acting on acid anhydrides, in phosphorus-containing anhydrides"/>
    <property type="evidence" value="ECO:0007669"/>
    <property type="project" value="InterPro"/>
</dbReference>
<evidence type="ECO:0000256" key="26">
    <source>
        <dbReference type="ARBA" id="ARBA00022953"/>
    </source>
</evidence>
<dbReference type="InterPro" id="IPR001592">
    <property type="entry name" value="Poty_coat"/>
</dbReference>
<dbReference type="Gene3D" id="3.30.70.270">
    <property type="match status" value="1"/>
</dbReference>
<feature type="domain" description="Helicase ATP-binding" evidence="37">
    <location>
        <begin position="1182"/>
        <end position="1334"/>
    </location>
</feature>
<accession>A0A0U1YI34</accession>
<keyword evidence="35" id="KW-0812">Transmembrane</keyword>
<dbReference type="PROSITE" id="PS51871">
    <property type="entry name" value="PV_P1_PRO"/>
    <property type="match status" value="1"/>
</dbReference>
<proteinExistence type="inferred from homology"/>
<dbReference type="PANTHER" id="PTHR43519:SF1">
    <property type="entry name" value="ATP-DEPENDENT RNA HELICASE HRPB"/>
    <property type="match status" value="1"/>
</dbReference>
<evidence type="ECO:0000256" key="23">
    <source>
        <dbReference type="ARBA" id="ARBA00022807"/>
    </source>
</evidence>
<dbReference type="InterPro" id="IPR027417">
    <property type="entry name" value="P-loop_NTPase"/>
</dbReference>
<dbReference type="GO" id="GO:0006351">
    <property type="term" value="P:DNA-templated transcription"/>
    <property type="evidence" value="ECO:0007669"/>
    <property type="project" value="InterPro"/>
</dbReference>
<evidence type="ECO:0000256" key="31">
    <source>
        <dbReference type="ARBA" id="ARBA00045403"/>
    </source>
</evidence>
<keyword evidence="7" id="KW-0941">Suppressor of RNA silencing</keyword>
<feature type="active site" description="For helper component proteinase activity" evidence="32">
    <location>
        <position position="652"/>
    </location>
</feature>
<keyword evidence="22" id="KW-0347">Helicase</keyword>
<comment type="catalytic activity">
    <reaction evidence="2">
        <text>Hydrolyzes a Gly-|-Gly bond at its own C-terminus, commonly in the sequence -Tyr-Xaa-Val-Gly-|-Gly, in the processing of the potyviral polyprotein.</text>
        <dbReference type="EC" id="3.4.22.45"/>
    </reaction>
</comment>
<evidence type="ECO:0000259" key="41">
    <source>
        <dbReference type="PROSITE" id="PS51871"/>
    </source>
</evidence>
<dbReference type="Gene3D" id="2.40.10.10">
    <property type="entry name" value="Trypsin-like serine proteases"/>
    <property type="match status" value="2"/>
</dbReference>
<evidence type="ECO:0000256" key="13">
    <source>
        <dbReference type="ARBA" id="ARBA00022561"/>
    </source>
</evidence>
<evidence type="ECO:0000259" key="38">
    <source>
        <dbReference type="PROSITE" id="PS51194"/>
    </source>
</evidence>
<evidence type="ECO:0000256" key="4">
    <source>
        <dbReference type="ARBA" id="ARBA00004328"/>
    </source>
</evidence>
<evidence type="ECO:0000256" key="20">
    <source>
        <dbReference type="ARBA" id="ARBA00022741"/>
    </source>
</evidence>
<dbReference type="SUPFAM" id="SSF50494">
    <property type="entry name" value="Trypsin-like serine proteases"/>
    <property type="match status" value="1"/>
</dbReference>
<dbReference type="SMART" id="SM00487">
    <property type="entry name" value="DEXDc"/>
    <property type="match status" value="1"/>
</dbReference>
<comment type="function">
    <text evidence="29">Has helicase activity. It may be involved in replication.</text>
</comment>
<keyword evidence="18" id="KW-0808">Transferase</keyword>
<dbReference type="InterPro" id="IPR001205">
    <property type="entry name" value="RNA-dir_pol_C"/>
</dbReference>
<evidence type="ECO:0000256" key="35">
    <source>
        <dbReference type="SAM" id="Phobius"/>
    </source>
</evidence>
<evidence type="ECO:0000256" key="34">
    <source>
        <dbReference type="SAM" id="MobiDB-lite"/>
    </source>
</evidence>
<keyword evidence="25" id="KW-0946">Virion</keyword>
<dbReference type="InterPro" id="IPR043128">
    <property type="entry name" value="Rev_trsase/Diguanyl_cyclase"/>
</dbReference>
<dbReference type="InterPro" id="IPR031159">
    <property type="entry name" value="HC_PRO_CPD_dom"/>
</dbReference>
<feature type="compositionally biased region" description="Basic and acidic residues" evidence="34">
    <location>
        <begin position="2773"/>
        <end position="2846"/>
    </location>
</feature>
<comment type="similarity">
    <text evidence="5 33">Belongs to the potyviridae genome polyprotein family.</text>
</comment>
<dbReference type="Pfam" id="PF00863">
    <property type="entry name" value="Peptidase_C4"/>
    <property type="match status" value="1"/>
</dbReference>
<evidence type="ECO:0000256" key="12">
    <source>
        <dbReference type="ARBA" id="ARBA00022553"/>
    </source>
</evidence>
<dbReference type="CDD" id="cd23175">
    <property type="entry name" value="ps-ssRNAv_Potyviridae_RdRp"/>
    <property type="match status" value="1"/>
</dbReference>
<dbReference type="EMBL" id="KM025053">
    <property type="protein sequence ID" value="AJD79429.1"/>
    <property type="molecule type" value="Genomic_RNA"/>
</dbReference>
<keyword evidence="23" id="KW-0788">Thiol protease</keyword>
<dbReference type="GO" id="GO:0019029">
    <property type="term" value="C:helical viral capsid"/>
    <property type="evidence" value="ECO:0007669"/>
    <property type="project" value="UniProtKB-KW"/>
</dbReference>
<keyword evidence="19" id="KW-0548">Nucleotidyltransferase</keyword>
<evidence type="ECO:0000256" key="32">
    <source>
        <dbReference type="PROSITE-ProRule" id="PRU01080"/>
    </source>
</evidence>
<dbReference type="Pfam" id="PF08440">
    <property type="entry name" value="Poty_PP"/>
    <property type="match status" value="1"/>
</dbReference>
<sequence precursor="true">MAGAWNTVTYKWRPNLDNARDVRRVMEHFAAKHQVYDAKRAAEHNSRILRRTFVQESVKEPEEKVSYKPQVWVEKQDNNPTIHLHYIRFNNKKEKTLSEITSGSVAKLTRQILELSKITKLEVELIGKKKRKTTRLAIKRRGNKEYLHCETKHERNNFKRVDVNLARHWFPLIKKIAKCYGHISPRMFENMRKGDSGLTFIQNGELFIIRGKRDGILLNSINNETRINEITHFSDAQANDFWRGYTDAYVENRSISTTHTEHVPTINLEKCGKRMALLEILFHSTFKITCKYCNNDDLELSDDEFGERLYKNLIRIEEKQKEYLAEDQKLKRMISFLKDRCNPKFEHLPLLWQVAKTIGHYTDNQAKQILEVNEALIKVNTLSVEDAVKASTSLLEISRWYKNRKESSKEDTLSTFRNKISPKSTINTALMCDNQLDTNGNFLWGKREYHAKRFFTNYFEAVDPKDAHEKHVTRFNPNGQRKLSIGKLVIPLDFQKIRESFIGVQVQKQAISKACLSKIENNYVYPCCCVTTEFGQPMYSEIIPPTKGHITIGNSTDPKIVDLPNSDPPMMYIAKDGYCYLNIFLAAMINVNEDSAKDYTKFLRDELIERLGKWPKLKDVATACYALSVMFPEIKNAELPQILVDHEHKTMHVIDSYGSLSVGFHILKANTIGQLIKMQYESMESEMREYVVGGTLTHNTFSSLMKLLIKNMFKPHEMKKIIEEEPFLIMMAVTSPTVLVAMYNNCYLEQAMSYWIVKNQGVAAIFAQLEALAKETSQAELIVQQMSILEKASTQLRFAVSGISHVDPAKRLLWSHLEAMTTRSEMNRELREEGYALYDERLYALMEKSYVDLLNQAWADLPLHSKFSSTWRVYKVKKYYKPCLILKRSVDLGAMYNISATHQISNLVQKSRERASSISTKLHHSLCDKIQNLRRRAINTIYWFVPDFVRLVHIFIVLGLLSTVANAVILTMQDYKKLQKQVREEEYEREVSEVRSIHAKLMKIHDDDLTSEQFITYIRENHPRLEEATLDLTGTGVIHEAKSNFETNLEQAMAVGTLLTMVLDPVKSDAVFKVLNKIKTCINTYEQNATFPTVNFSSLLGTQVAHQSIELDDPLTLNTDKQLTIDFDTTQDLPADTFSNDVTFEQWWFNQLENNRTVPHYRIGGEFVEFTRQNAATVSIGIAHNRIEKEFLLRGAVGSGKSTGLPYHLSQRGKVLLLEPTRPLAENVCRQLQGPPFNVSPTLQMRGLSSFGSTPITIMTSGFALHMYANNPDKISNYDYIIFDECHIMEAPAMAFYCLLKEYNFDGKIIKVSATPPGRECEFSTQYPVDIHVCENLTQNQFVLELGSGSKADATKYGNNILVYVASYNDVDSLARALTEKHYYVIKVDGRTMKQNTTGIHTNGTDAKKCFVVATNIIENGVTLDVDVVVDFGLKVTAELDVDNRAIMYRKTNISYGERIQRLGRVGRTKPGSVIRSGVTMKGLQEIPAMIATEAAFLCFAYGLKVITHNVSTTHLAKCTVKQARTMMHFELSPFIMSELVKFDGSMHPQIHEKPKKYKLRDSVIMLRTNAVPYSNVHNWLTVKDYNKIGCDLELGEYVKIPYFVRGVSEKLYSEIYDIVLQYGSTNCYGRLSSACAGKVAYTLRTDPYSLPRTIAIINKLICEEHAKREHYNSMISNPSSSHAFSLSGIVNMLASRYMKDHSKENIEKLTRVKDQLMEFQCSGSDFKNPEDLMEFGALTTVIHQGLDATANCLQLKGRWNQPLIQRDLMISAGVFVGGALMIWCLFRNWSKTNVCRQGKNKRSRQKLRFKQARDNKTAYDISGSQEAIGENFGTAYTKKGKNKGTKVGLGVKQHKFHMMYGFDPQDYNLIRFVDPLAGATLDEQIHADIKLVQEHFAEIREEAINDDRLERQHLYSNPGLRAFFIQHGSSNALRVDMTPHEPLRVVTNNNIAGFPEYEGTLRQTGRPLVVSINQVPEPNEIGVEHEAKSMMVGLSDYTPISNQLCIIENHSNDVRQCMYAIGYGSYLVTPAHLFKYNNGEITIRSTRGLYKMRNSVQVKIHPIEGRDMTIIQLPKDFPPFPQKLKFEMPDRDHRVCLVGVNFQQNFSSCVVSESSVIAPKGNCTFWKHWISTTDGQCGLPLVDVISKSIVGIHSLAATNSKTNFFVTIPEQFEEYLSNLVIINKWETGWHYNPNLIAWNGLNLVNSAPSGKFKTAKLVEDLMCEVTEQGMTHETWLTNDIRDNLQVVAKCPGQLVTKHVVKGQCPHFSLYLSTHDEANSFFKPLLGKYDKSRLNKAAFIKDLMKYAKPTYVGEVNPQIFQKAVDKVKETLWAVGMQTCNYITDEEEIFKSLNMNAAVGALYTGKKKDYFMDFSDADKEEILKQSCERLYEGKLGIWNGSLKAEIRPIEKTEANKTRTFTAAPLETLLGGKVCVDDFNNQFYSHHLEGPWTVGITKFYGGWNRLLNKLPEDWVYCDADGSQFDSSLTPYLINAVLDIRLHFMEDWSIGERMLRNLYTEIVYTPIATPDGSVIKKFKGNNSGQPSTVVDNTLMVIIAFNYTMLSCGIEADMIDEICKMYANGDDLLLAIRPDYEHLLDNFSKHFSDLGLNFDFTSRTRDRTELWFMSTRGIKIDNMYIPKLEQERIVAILEWDRSLLPQYRLEAICAAMVEAWGYPQLLHEIRKFYAWILEMQPFATLAKEGLAPYIAETALRNLYTGEGIKEGELDVYYTQFLKDLPEYIEDELIDVRHQAGGGTVDAGAATAEATAQAQRDAAAKAQRDADAKKKADDEAAERQRQEAAAKKKADDDAKAKADADAKAKSDADVKKKADEEAANKVQNQKDKDVDAGTSGTVAVPKLKAMSKKMKLPQAKGKNILHLDFLLGYKPQQQDISNTRATRDEFDRWYEALQREYELDDTQMTVVASGLMVWAIENGCSPNINGVWTMMDGDEQRKFPLKPVIEYASPTFRQIMHHFSDAAEAYIEYRNSTERYMPRYGLQRNLTDYNLARYAFDFYEITSRTPARAREAHMQMKAAAVRGSNTRMFGLDGNVGESQENTERHTAGDVSRNMHSLLGVQQHH</sequence>
<evidence type="ECO:0000259" key="40">
    <source>
        <dbReference type="PROSITE" id="PS51744"/>
    </source>
</evidence>
<dbReference type="GO" id="GO:0006508">
    <property type="term" value="P:proteolysis"/>
    <property type="evidence" value="ECO:0007669"/>
    <property type="project" value="UniProtKB-KW"/>
</dbReference>
<keyword evidence="26" id="KW-0693">Viral RNA replication</keyword>
<keyword evidence="8" id="KW-0696">RNA-directed RNA polymerase</keyword>
<keyword evidence="17" id="KW-0645">Protease</keyword>
<dbReference type="GO" id="GO:0004386">
    <property type="term" value="F:helicase activity"/>
    <property type="evidence" value="ECO:0007669"/>
    <property type="project" value="UniProtKB-KW"/>
</dbReference>
<dbReference type="InterPro" id="IPR011545">
    <property type="entry name" value="DEAD/DEAH_box_helicase_dom"/>
</dbReference>
<dbReference type="Pfam" id="PF00680">
    <property type="entry name" value="RdRP_1"/>
    <property type="match status" value="1"/>
</dbReference>
<evidence type="ECO:0000256" key="24">
    <source>
        <dbReference type="ARBA" id="ARBA00022840"/>
    </source>
</evidence>
<dbReference type="GO" id="GO:0005198">
    <property type="term" value="F:structural molecule activity"/>
    <property type="evidence" value="ECO:0007669"/>
    <property type="project" value="InterPro"/>
</dbReference>
<protein>
    <recommendedName>
        <fullName evidence="6">Genome polyprotein</fullName>
    </recommendedName>
</protein>
<feature type="region of interest" description="Disordered" evidence="34">
    <location>
        <begin position="2763"/>
        <end position="2850"/>
    </location>
</feature>
<keyword evidence="21" id="KW-0378">Hydrolase</keyword>
<dbReference type="InterPro" id="IPR013648">
    <property type="entry name" value="PP_Potyviridae"/>
</dbReference>
<feature type="transmembrane region" description="Helical" evidence="35">
    <location>
        <begin position="948"/>
        <end position="970"/>
    </location>
</feature>
<keyword evidence="20" id="KW-0547">Nucleotide-binding</keyword>
<dbReference type="SUPFAM" id="SSF56672">
    <property type="entry name" value="DNA/RNA polymerases"/>
    <property type="match status" value="1"/>
</dbReference>
<evidence type="ECO:0000256" key="30">
    <source>
        <dbReference type="ARBA" id="ARBA00034108"/>
    </source>
</evidence>
<evidence type="ECO:0000256" key="10">
    <source>
        <dbReference type="ARBA" id="ARBA00022497"/>
    </source>
</evidence>
<dbReference type="GO" id="GO:0052170">
    <property type="term" value="P:symbiont-mediated suppression of host innate immune response"/>
    <property type="evidence" value="ECO:0007669"/>
    <property type="project" value="UniProtKB-KW"/>
</dbReference>
<dbReference type="GO" id="GO:0042025">
    <property type="term" value="C:host cell nucleus"/>
    <property type="evidence" value="ECO:0007669"/>
    <property type="project" value="UniProtKB-SubCell"/>
</dbReference>
<keyword evidence="11" id="KW-0191">Covalent protein-RNA linkage</keyword>
<evidence type="ECO:0000256" key="8">
    <source>
        <dbReference type="ARBA" id="ARBA00022484"/>
    </source>
</evidence>
<feature type="domain" description="Peptidase C4" evidence="39">
    <location>
        <begin position="1988"/>
        <end position="2206"/>
    </location>
</feature>
<evidence type="ECO:0000256" key="1">
    <source>
        <dbReference type="ARBA" id="ARBA00000785"/>
    </source>
</evidence>
<dbReference type="PANTHER" id="PTHR43519">
    <property type="entry name" value="ATP-DEPENDENT RNA HELICASE HRPB"/>
    <property type="match status" value="1"/>
</dbReference>
<evidence type="ECO:0000256" key="25">
    <source>
        <dbReference type="ARBA" id="ARBA00022844"/>
    </source>
</evidence>
<dbReference type="SMART" id="SM00490">
    <property type="entry name" value="HELICc"/>
    <property type="match status" value="1"/>
</dbReference>
<dbReference type="InterPro" id="IPR002540">
    <property type="entry name" value="Pept_S30_P1_potyvir"/>
</dbReference>
<evidence type="ECO:0000256" key="9">
    <source>
        <dbReference type="ARBA" id="ARBA00022488"/>
    </source>
</evidence>
<dbReference type="Pfam" id="PF01577">
    <property type="entry name" value="Peptidase_S30"/>
    <property type="match status" value="1"/>
</dbReference>
<keyword evidence="16" id="KW-1090">Inhibition of host innate immune response by virus</keyword>
<evidence type="ECO:0000256" key="5">
    <source>
        <dbReference type="ARBA" id="ARBA00006064"/>
    </source>
</evidence>
<dbReference type="Gene3D" id="3.40.50.300">
    <property type="entry name" value="P-loop containing nucleotide triphosphate hydrolases"/>
    <property type="match status" value="2"/>
</dbReference>
<dbReference type="InterPro" id="IPR001650">
    <property type="entry name" value="Helicase_C-like"/>
</dbReference>
<evidence type="ECO:0000259" key="37">
    <source>
        <dbReference type="PROSITE" id="PS51192"/>
    </source>
</evidence>
<evidence type="ECO:0000256" key="6">
    <source>
        <dbReference type="ARBA" id="ARBA00020107"/>
    </source>
</evidence>
<dbReference type="GO" id="GO:0003968">
    <property type="term" value="F:RNA-directed RNA polymerase activity"/>
    <property type="evidence" value="ECO:0007669"/>
    <property type="project" value="UniProtKB-KW"/>
</dbReference>
<dbReference type="InterPro" id="IPR043504">
    <property type="entry name" value="Peptidase_S1_PA_chymotrypsin"/>
</dbReference>
<evidence type="ECO:0000259" key="36">
    <source>
        <dbReference type="PROSITE" id="PS50507"/>
    </source>
</evidence>
<organism evidence="42">
    <name type="scientific">Sorghum mosaic virus</name>
    <dbReference type="NCBI Taxonomy" id="32619"/>
    <lineage>
        <taxon>Viruses</taxon>
        <taxon>Riboviria</taxon>
        <taxon>Orthornavirae</taxon>
        <taxon>Pisuviricota</taxon>
        <taxon>Stelpaviricetes</taxon>
        <taxon>Patatavirales</taxon>
        <taxon>Potyviridae</taxon>
        <taxon>Potyvirus</taxon>
        <taxon>Potyvirus sorghitessellati</taxon>
    </lineage>
</organism>
<dbReference type="PROSITE" id="PS51194">
    <property type="entry name" value="HELICASE_CTER"/>
    <property type="match status" value="1"/>
</dbReference>
<keyword evidence="35" id="KW-0472">Membrane</keyword>
<feature type="domain" description="RdRp catalytic" evidence="36">
    <location>
        <begin position="2472"/>
        <end position="2596"/>
    </location>
</feature>
<dbReference type="Pfam" id="PF00270">
    <property type="entry name" value="DEAD"/>
    <property type="match status" value="1"/>
</dbReference>
<evidence type="ECO:0000256" key="11">
    <source>
        <dbReference type="ARBA" id="ARBA00022520"/>
    </source>
</evidence>
<comment type="function">
    <text evidence="28">Involved in aphid transmission, cell-to-cell and systemis movement, encapsidation of the viral RNA and in the regulation of viral RNA amplification.</text>
</comment>
<comment type="subcellular location">
    <subcellularLocation>
        <location evidence="30">Host cytoplasmic vesicle</location>
    </subcellularLocation>
    <subcellularLocation>
        <location evidence="3">Host nucleus</location>
    </subcellularLocation>
    <subcellularLocation>
        <location evidence="4">Virion</location>
    </subcellularLocation>
</comment>
<evidence type="ECO:0000256" key="17">
    <source>
        <dbReference type="ARBA" id="ARBA00022670"/>
    </source>
</evidence>
<keyword evidence="13" id="KW-0167">Capsid protein</keyword>
<dbReference type="PRINTS" id="PR00966">
    <property type="entry name" value="NIAPOTYPTASE"/>
</dbReference>
<evidence type="ECO:0000256" key="28">
    <source>
        <dbReference type="ARBA" id="ARBA00029405"/>
    </source>
</evidence>
<keyword evidence="12" id="KW-0597">Phosphoprotein</keyword>
<evidence type="ECO:0000256" key="29">
    <source>
        <dbReference type="ARBA" id="ARBA00029422"/>
    </source>
</evidence>
<comment type="catalytic activity">
    <reaction evidence="1">
        <text>Hydrolyzes glutaminyl bonds, and activity is further restricted by preferences for the amino acids in P6 - P1' that vary with the species of potyvirus, e.g. Glu-Xaa-Xaa-Tyr-Xaa-Gln-|-(Ser or Gly) for the enzyme from tobacco etch virus. The natural substrate is the viral polyprotein, but other proteins and oligopeptides containing the appropriate consensus sequence are also cleaved.</text>
        <dbReference type="EC" id="3.4.22.44"/>
    </reaction>
</comment>
<dbReference type="InterPro" id="IPR043502">
    <property type="entry name" value="DNA/RNA_pol_sf"/>
</dbReference>
<evidence type="ECO:0000256" key="19">
    <source>
        <dbReference type="ARBA" id="ARBA00022695"/>
    </source>
</evidence>
<dbReference type="InterPro" id="IPR042308">
    <property type="entry name" value="HC_PRO_CPD_sf"/>
</dbReference>
<dbReference type="PROSITE" id="PS51436">
    <property type="entry name" value="POTYVIRUS_NIA_PRO"/>
    <property type="match status" value="1"/>
</dbReference>
<evidence type="ECO:0000256" key="18">
    <source>
        <dbReference type="ARBA" id="ARBA00022679"/>
    </source>
</evidence>
<dbReference type="GO" id="GO:0004197">
    <property type="term" value="F:cysteine-type endopeptidase activity"/>
    <property type="evidence" value="ECO:0007669"/>
    <property type="project" value="InterPro"/>
</dbReference>
<feature type="compositionally biased region" description="Low complexity" evidence="34">
    <location>
        <begin position="2763"/>
        <end position="2772"/>
    </location>
</feature>
<feature type="active site" description="For helper component proteinase activity" evidence="32">
    <location>
        <position position="579"/>
    </location>
</feature>
<reference evidence="42" key="1">
    <citation type="submission" date="2014-06" db="EMBL/GenBank/DDBJ databases">
        <title>Genetic structure and molecular evolution of Sorghum mosaic virus isolates infecting Saccharum spp. hybrids in China.</title>
        <authorList>
            <person name="Gao S.-J."/>
            <person name="Fu W.-L."/>
            <person name="Chen Y.-W."/>
            <person name="Yu Y.-D."/>
            <person name="Wang Y."/>
            <person name="Chen R.-K."/>
        </authorList>
    </citation>
    <scope>NUCLEOTIDE SEQUENCE</scope>
    <source>
        <strain evidence="42">GX-YG35</strain>
    </source>
</reference>
<feature type="domain" description="Helicase C-terminal" evidence="38">
    <location>
        <begin position="1353"/>
        <end position="1512"/>
    </location>
</feature>
<evidence type="ECO:0000256" key="7">
    <source>
        <dbReference type="ARBA" id="ARBA00022463"/>
    </source>
</evidence>
<dbReference type="InterPro" id="IPR007094">
    <property type="entry name" value="RNA-dir_pol_PSvirus"/>
</dbReference>
<dbReference type="Pfam" id="PF00767">
    <property type="entry name" value="Poty_coat"/>
    <property type="match status" value="1"/>
</dbReference>
<feature type="domain" description="Peptidase S30" evidence="41">
    <location>
        <begin position="99"/>
        <end position="233"/>
    </location>
</feature>
<dbReference type="Pfam" id="PF00271">
    <property type="entry name" value="Helicase_C"/>
    <property type="match status" value="1"/>
</dbReference>
<evidence type="ECO:0000256" key="14">
    <source>
        <dbReference type="ARBA" id="ARBA00022562"/>
    </source>
</evidence>
<dbReference type="InterPro" id="IPR009003">
    <property type="entry name" value="Peptidase_S1_PA"/>
</dbReference>
<dbReference type="Pfam" id="PF00851">
    <property type="entry name" value="Peptidase_C6"/>
    <property type="match status" value="1"/>
</dbReference>
<dbReference type="GO" id="GO:0044161">
    <property type="term" value="C:host cell cytoplasmic vesicle"/>
    <property type="evidence" value="ECO:0007669"/>
    <property type="project" value="UniProtKB-SubCell"/>
</dbReference>
<dbReference type="InterPro" id="IPR014001">
    <property type="entry name" value="Helicase_ATP-bd"/>
</dbReference>
<evidence type="ECO:0000256" key="27">
    <source>
        <dbReference type="ARBA" id="ARBA00023280"/>
    </source>
</evidence>
<name>A0A0U1YI34_9POTV</name>
<dbReference type="GO" id="GO:0003723">
    <property type="term" value="F:RNA binding"/>
    <property type="evidence" value="ECO:0007669"/>
    <property type="project" value="InterPro"/>
</dbReference>
<dbReference type="PROSITE" id="PS50507">
    <property type="entry name" value="RDRP_SSRNA_POS"/>
    <property type="match status" value="1"/>
</dbReference>
<keyword evidence="10" id="KW-1139">Helical capsid protein</keyword>
<evidence type="ECO:0000259" key="39">
    <source>
        <dbReference type="PROSITE" id="PS51436"/>
    </source>
</evidence>
<evidence type="ECO:0000256" key="15">
    <source>
        <dbReference type="ARBA" id="ARBA00022581"/>
    </source>
</evidence>
<dbReference type="GO" id="GO:0005524">
    <property type="term" value="F:ATP binding"/>
    <property type="evidence" value="ECO:0007669"/>
    <property type="project" value="UniProtKB-KW"/>
</dbReference>
<evidence type="ECO:0000256" key="2">
    <source>
        <dbReference type="ARBA" id="ARBA00001848"/>
    </source>
</evidence>
<dbReference type="PROSITE" id="PS51192">
    <property type="entry name" value="HELICASE_ATP_BIND_1"/>
    <property type="match status" value="1"/>
</dbReference>
<dbReference type="Pfam" id="PF13608">
    <property type="entry name" value="Potyvirid-P3"/>
    <property type="match status" value="1"/>
</dbReference>
<evidence type="ECO:0000256" key="3">
    <source>
        <dbReference type="ARBA" id="ARBA00004147"/>
    </source>
</evidence>
<dbReference type="Gene3D" id="3.90.70.150">
    <property type="entry name" value="Helper component proteinase"/>
    <property type="match status" value="1"/>
</dbReference>
<keyword evidence="27" id="KW-0899">Viral immunoevasion</keyword>
<dbReference type="InterPro" id="IPR001730">
    <property type="entry name" value="Potyv_NIa-pro_dom"/>
</dbReference>